<dbReference type="Pfam" id="PF19628">
    <property type="entry name" value="DUF6132"/>
    <property type="match status" value="1"/>
</dbReference>
<evidence type="ECO:0000313" key="3">
    <source>
        <dbReference type="Proteomes" id="UP000184368"/>
    </source>
</evidence>
<dbReference type="AlphaFoldDB" id="A0A1M4SGM6"/>
<dbReference type="EMBL" id="FQUO01000001">
    <property type="protein sequence ID" value="SHE31312.1"/>
    <property type="molecule type" value="Genomic_DNA"/>
</dbReference>
<dbReference type="InterPro" id="IPR045764">
    <property type="entry name" value="DUF6132"/>
</dbReference>
<feature type="transmembrane region" description="Helical" evidence="1">
    <location>
        <begin position="12"/>
        <end position="29"/>
    </location>
</feature>
<keyword evidence="1" id="KW-0812">Transmembrane</keyword>
<dbReference type="STRING" id="1302690.BUE76_23470"/>
<evidence type="ECO:0000256" key="1">
    <source>
        <dbReference type="SAM" id="Phobius"/>
    </source>
</evidence>
<dbReference type="OrthoDB" id="2062758at2"/>
<sequence>MKRWMQQNKLYAIGALVGAAAGLLYWKYIGCLTGTCAITSNAFRSTIYFAVMGSVLFGLFKRQKVLIEKHYKN</sequence>
<evidence type="ECO:0000313" key="2">
    <source>
        <dbReference type="EMBL" id="SHE31312.1"/>
    </source>
</evidence>
<accession>A0A1M4SGM6</accession>
<keyword evidence="1" id="KW-0472">Membrane</keyword>
<feature type="transmembrane region" description="Helical" evidence="1">
    <location>
        <begin position="41"/>
        <end position="60"/>
    </location>
</feature>
<protein>
    <submittedName>
        <fullName evidence="2">Uncharacterized protein</fullName>
    </submittedName>
</protein>
<keyword evidence="1" id="KW-1133">Transmembrane helix</keyword>
<keyword evidence="3" id="KW-1185">Reference proteome</keyword>
<gene>
    <name evidence="2" type="ORF">SAMN05444008_101118</name>
</gene>
<name>A0A1M4SGM6_9BACT</name>
<dbReference type="Proteomes" id="UP000184368">
    <property type="component" value="Unassembled WGS sequence"/>
</dbReference>
<reference evidence="2 3" key="1">
    <citation type="submission" date="2016-11" db="EMBL/GenBank/DDBJ databases">
        <authorList>
            <person name="Jaros S."/>
            <person name="Januszkiewicz K."/>
            <person name="Wedrychowicz H."/>
        </authorList>
    </citation>
    <scope>NUCLEOTIDE SEQUENCE [LARGE SCALE GENOMIC DNA]</scope>
    <source>
        <strain evidence="2 3">DSM 26897</strain>
    </source>
</reference>
<proteinExistence type="predicted"/>
<organism evidence="2 3">
    <name type="scientific">Cnuella takakiae</name>
    <dbReference type="NCBI Taxonomy" id="1302690"/>
    <lineage>
        <taxon>Bacteria</taxon>
        <taxon>Pseudomonadati</taxon>
        <taxon>Bacteroidota</taxon>
        <taxon>Chitinophagia</taxon>
        <taxon>Chitinophagales</taxon>
        <taxon>Chitinophagaceae</taxon>
        <taxon>Cnuella</taxon>
    </lineage>
</organism>